<dbReference type="Pfam" id="PF02771">
    <property type="entry name" value="Acyl-CoA_dh_N"/>
    <property type="match status" value="1"/>
</dbReference>
<proteinExistence type="inferred from homology"/>
<dbReference type="GO" id="GO:0003995">
    <property type="term" value="F:acyl-CoA dehydrogenase activity"/>
    <property type="evidence" value="ECO:0007669"/>
    <property type="project" value="TreeGrafter"/>
</dbReference>
<protein>
    <submittedName>
        <fullName evidence="8">Acyl-CoA dehydrogenase</fullName>
    </submittedName>
</protein>
<dbReference type="InterPro" id="IPR037069">
    <property type="entry name" value="AcylCoA_DH/ox_N_sf"/>
</dbReference>
<evidence type="ECO:0000256" key="5">
    <source>
        <dbReference type="ARBA" id="ARBA00023002"/>
    </source>
</evidence>
<dbReference type="SUPFAM" id="SSF47203">
    <property type="entry name" value="Acyl-CoA dehydrogenase C-terminal domain-like"/>
    <property type="match status" value="1"/>
</dbReference>
<comment type="cofactor">
    <cofactor evidence="1">
        <name>FAD</name>
        <dbReference type="ChEBI" id="CHEBI:57692"/>
    </cofactor>
</comment>
<gene>
    <name evidence="8" type="ORF">GCM10007053_12380</name>
</gene>
<evidence type="ECO:0000256" key="3">
    <source>
        <dbReference type="ARBA" id="ARBA00022630"/>
    </source>
</evidence>
<comment type="caution">
    <text evidence="8">The sequence shown here is derived from an EMBL/GenBank/DDBJ whole genome shotgun (WGS) entry which is preliminary data.</text>
</comment>
<sequence>MDFGFSEEQREVQALARQILSEQVTPEKLAAYDEYAAARFDEELWRQLLDAGLTNVALDESYGGMGFGFIELALVLEEAGRTIAPVPLVHHCVSAMMPLQQFAPEALKERVLPAAAAGSLLLTAALSETGNDNAAQPTAVVAAEHVEGVRLSGIKSAVPYAQEAGAILVAAQLDESVCVVLLETGAAGVSMSPVEYTTFEPHADVTLDNVLVPAANIVMREGGEAVMHWLVERTTAALCAHQLGAADYAMRTAASYTSEREQFGVPVATFQAVGHRMADCYIDIECLRLTTYQAVSLLGAGVDASTELDIAKIWAGDCGHRVSYATQHVHGGTGIDRDYPLWRYCLWLRHNEMALGGSSVHLAALGQRLAAGEGLFA</sequence>
<feature type="domain" description="Acyl-CoA dehydrogenase/oxidase N-terminal" evidence="7">
    <location>
        <begin position="6"/>
        <end position="118"/>
    </location>
</feature>
<dbReference type="InterPro" id="IPR009075">
    <property type="entry name" value="AcylCo_DH/oxidase_C"/>
</dbReference>
<dbReference type="InterPro" id="IPR046373">
    <property type="entry name" value="Acyl-CoA_Oxase/DH_mid-dom_sf"/>
</dbReference>
<dbReference type="EMBL" id="BMYM01000001">
    <property type="protein sequence ID" value="GHD30521.1"/>
    <property type="molecule type" value="Genomic_DNA"/>
</dbReference>
<dbReference type="PANTHER" id="PTHR43884:SF20">
    <property type="entry name" value="ACYL-COA DEHYDROGENASE FADE28"/>
    <property type="match status" value="1"/>
</dbReference>
<dbReference type="RefSeq" id="WP_189476247.1">
    <property type="nucleotide sequence ID" value="NZ_BMYM01000001.1"/>
</dbReference>
<dbReference type="InterPro" id="IPR009100">
    <property type="entry name" value="AcylCoA_DH/oxidase_NM_dom_sf"/>
</dbReference>
<keyword evidence="3" id="KW-0285">Flavoprotein</keyword>
<dbReference type="SUPFAM" id="SSF56645">
    <property type="entry name" value="Acyl-CoA dehydrogenase NM domain-like"/>
    <property type="match status" value="1"/>
</dbReference>
<dbReference type="Gene3D" id="2.40.110.10">
    <property type="entry name" value="Butyryl-CoA Dehydrogenase, subunit A, domain 2"/>
    <property type="match status" value="1"/>
</dbReference>
<reference evidence="8" key="2">
    <citation type="submission" date="2020-09" db="EMBL/GenBank/DDBJ databases">
        <authorList>
            <person name="Sun Q."/>
            <person name="Kim S."/>
        </authorList>
    </citation>
    <scope>NUCLEOTIDE SEQUENCE</scope>
    <source>
        <strain evidence="8">KCTC 23430</strain>
    </source>
</reference>
<dbReference type="Pfam" id="PF00441">
    <property type="entry name" value="Acyl-CoA_dh_1"/>
    <property type="match status" value="1"/>
</dbReference>
<dbReference type="AlphaFoldDB" id="A0A918XGP6"/>
<accession>A0A918XGP6</accession>
<evidence type="ECO:0000259" key="6">
    <source>
        <dbReference type="Pfam" id="PF00441"/>
    </source>
</evidence>
<evidence type="ECO:0000259" key="7">
    <source>
        <dbReference type="Pfam" id="PF02771"/>
    </source>
</evidence>
<dbReference type="InterPro" id="IPR013786">
    <property type="entry name" value="AcylCoA_DH/ox_N"/>
</dbReference>
<evidence type="ECO:0000313" key="8">
    <source>
        <dbReference type="EMBL" id="GHD30521.1"/>
    </source>
</evidence>
<dbReference type="GO" id="GO:0050660">
    <property type="term" value="F:flavin adenine dinucleotide binding"/>
    <property type="evidence" value="ECO:0007669"/>
    <property type="project" value="InterPro"/>
</dbReference>
<name>A0A918XGP6_9GAMM</name>
<keyword evidence="5" id="KW-0560">Oxidoreductase</keyword>
<dbReference type="PANTHER" id="PTHR43884">
    <property type="entry name" value="ACYL-COA DEHYDROGENASE"/>
    <property type="match status" value="1"/>
</dbReference>
<dbReference type="CDD" id="cd00567">
    <property type="entry name" value="ACAD"/>
    <property type="match status" value="1"/>
</dbReference>
<organism evidence="8 9">
    <name type="scientific">Parahalioglobus pacificus</name>
    <dbReference type="NCBI Taxonomy" id="930806"/>
    <lineage>
        <taxon>Bacteria</taxon>
        <taxon>Pseudomonadati</taxon>
        <taxon>Pseudomonadota</taxon>
        <taxon>Gammaproteobacteria</taxon>
        <taxon>Cellvibrionales</taxon>
        <taxon>Halieaceae</taxon>
        <taxon>Parahalioglobus</taxon>
    </lineage>
</organism>
<evidence type="ECO:0000256" key="4">
    <source>
        <dbReference type="ARBA" id="ARBA00022827"/>
    </source>
</evidence>
<comment type="similarity">
    <text evidence="2">Belongs to the acyl-CoA dehydrogenase family.</text>
</comment>
<evidence type="ECO:0000313" key="9">
    <source>
        <dbReference type="Proteomes" id="UP000644693"/>
    </source>
</evidence>
<evidence type="ECO:0000256" key="2">
    <source>
        <dbReference type="ARBA" id="ARBA00009347"/>
    </source>
</evidence>
<feature type="domain" description="Acyl-CoA dehydrogenase/oxidase C-terminal" evidence="6">
    <location>
        <begin position="226"/>
        <end position="369"/>
    </location>
</feature>
<evidence type="ECO:0000256" key="1">
    <source>
        <dbReference type="ARBA" id="ARBA00001974"/>
    </source>
</evidence>
<keyword evidence="4" id="KW-0274">FAD</keyword>
<keyword evidence="9" id="KW-1185">Reference proteome</keyword>
<dbReference type="Gene3D" id="1.20.140.10">
    <property type="entry name" value="Butyryl-CoA Dehydrogenase, subunit A, domain 3"/>
    <property type="match status" value="1"/>
</dbReference>
<dbReference type="InterPro" id="IPR036250">
    <property type="entry name" value="AcylCo_DH-like_C"/>
</dbReference>
<reference evidence="8" key="1">
    <citation type="journal article" date="2014" name="Int. J. Syst. Evol. Microbiol.">
        <title>Complete genome sequence of Corynebacterium casei LMG S-19264T (=DSM 44701T), isolated from a smear-ripened cheese.</title>
        <authorList>
            <consortium name="US DOE Joint Genome Institute (JGI-PGF)"/>
            <person name="Walter F."/>
            <person name="Albersmeier A."/>
            <person name="Kalinowski J."/>
            <person name="Ruckert C."/>
        </authorList>
    </citation>
    <scope>NUCLEOTIDE SEQUENCE</scope>
    <source>
        <strain evidence="8">KCTC 23430</strain>
    </source>
</reference>
<dbReference type="Gene3D" id="1.10.540.10">
    <property type="entry name" value="Acyl-CoA dehydrogenase/oxidase, N-terminal domain"/>
    <property type="match status" value="1"/>
</dbReference>
<dbReference type="Proteomes" id="UP000644693">
    <property type="component" value="Unassembled WGS sequence"/>
</dbReference>